<dbReference type="EMBL" id="MH029535">
    <property type="protein sequence ID" value="AVQ10325.1"/>
    <property type="molecule type" value="Genomic_DNA"/>
</dbReference>
<feature type="region of interest" description="Disordered" evidence="1">
    <location>
        <begin position="1"/>
        <end position="38"/>
    </location>
</feature>
<protein>
    <submittedName>
        <fullName evidence="2">Uncharacterized protein</fullName>
    </submittedName>
</protein>
<sequence>MEMRHSQNKRHGAKQFRRNASRTKAINIKGGTRGGHRL</sequence>
<accession>A0A2R3UAM5</accession>
<reference evidence="2" key="1">
    <citation type="submission" date="2018-03" db="EMBL/GenBank/DDBJ databases">
        <title>Twenty-four Novel Viral Genomes identified from the Dushanzi Mud Volcanic Sediment in Xinjiang, China.</title>
        <authorList>
            <person name="Han L."/>
        </authorList>
    </citation>
    <scope>NUCLEOTIDE SEQUENCE</scope>
</reference>
<evidence type="ECO:0000313" key="2">
    <source>
        <dbReference type="EMBL" id="AVQ10325.1"/>
    </source>
</evidence>
<feature type="compositionally biased region" description="Basic residues" evidence="1">
    <location>
        <begin position="1"/>
        <end position="21"/>
    </location>
</feature>
<evidence type="ECO:0000256" key="1">
    <source>
        <dbReference type="SAM" id="MobiDB-lite"/>
    </source>
</evidence>
<proteinExistence type="predicted"/>
<organism evidence="2">
    <name type="scientific">Gokushovirinae environmental samples</name>
    <dbReference type="NCBI Taxonomy" id="1478972"/>
    <lineage>
        <taxon>Viruses</taxon>
        <taxon>Monodnaviria</taxon>
        <taxon>Sangervirae</taxon>
        <taxon>Phixviricota</taxon>
        <taxon>Malgrandaviricetes</taxon>
        <taxon>Petitvirales</taxon>
        <taxon>Microviridae</taxon>
        <taxon>environmental samples</taxon>
    </lineage>
</organism>
<name>A0A2R3UAM5_9VIRU</name>